<dbReference type="EMBL" id="CM046400">
    <property type="protein sequence ID" value="KAI8523622.1"/>
    <property type="molecule type" value="Genomic_DNA"/>
</dbReference>
<protein>
    <submittedName>
        <fullName evidence="1">Uncharacterized protein</fullName>
    </submittedName>
</protein>
<name>A0ACC0L5H8_RHOML</name>
<dbReference type="Proteomes" id="UP001062846">
    <property type="component" value="Chromosome 13"/>
</dbReference>
<evidence type="ECO:0000313" key="2">
    <source>
        <dbReference type="Proteomes" id="UP001062846"/>
    </source>
</evidence>
<comment type="caution">
    <text evidence="1">The sequence shown here is derived from an EMBL/GenBank/DDBJ whole genome shotgun (WGS) entry which is preliminary data.</text>
</comment>
<proteinExistence type="predicted"/>
<evidence type="ECO:0000313" key="1">
    <source>
        <dbReference type="EMBL" id="KAI8523622.1"/>
    </source>
</evidence>
<sequence>MGLDVKEMQVSIQGFLELSCSFVKKYPVVLGILLFFFLLYMFLPSVFTFLVFSVPVLLFVVVAIRLILRFHRQNLESAIGDKRNVRISARKPTSAQDDLAENERENSSIQPQSVRRRNAKEKDKRVSVREGVEEKDMVFSAISNDDLVDKAALIEENPKEIREVNVDFVIDRAESSSAASQRSRHECGDASGGRTNKFDYGGSELDAESSDDGEDEDEEEEAQEDGNKAVEWTEDDQKNLMDLGFSEMERNKRLESLIARRKARKMLSMQVRRTLMNTGSTDPCGQIASVLIPRSNPFPTNVSGEPQVSPTPGSAPSVLLPIHNPFDLPYDPQEEKPNLSGGSFQEEFMGTSQKDLMFCRHESFSLGAFFPGPGEFDQSRRGTFYCPNFATRPVAPEIPEYSRFKNQLGKEDPSTKLIQTESSLECKPMVHINSSQDDAIQEVQASERVCNIVNIPDEEDRNEVHRVSNLVRDDVTGGSSSSSSSEVNVPFSAANKEEILKSLSFSVPKNIAVDVEYNGRRNGPLCDGSPSSFRNKMQEERFFFPDKVVSHTPTHSIASDMQVEVSEFGSTELSVDGTISPSDVGSLSYEADLDGGKEVNSGSEETWVASSQLSRVEENESRSSEVHEVSEQDIIEVGFSGMNKKTEDIVASDMVPEKVVEEDSVDASVSFRNIELAERSQSHMINFDGDVHDEVRLPSTSCALSTENLALLTLENALQSSKKSEAHPSCEKVSGETEERSDSPEISARELNTDCDTSDEVVFAYDDTEILEFIKNTYGEAPVLIKRQTTEGPSTVTMENDEKPLEIIEGYSGVPEHDYSNPTECFEGEYRQQSSLTSNSIGNENIQDRRGEPVVIDVGFSGPIHSSNDTIASAMQPEIVAEQGPSDSSSSSSSTSVTQEKFPISEVSQLNFDQTPRIKVQEIASEVVDDNFADGLLPESSDLAASLNALHLKGGSVTCPSDDRDPEKPQFIEVVRKSINLGLPLHKISVLALSLCLHVCMMLIMSNGGQYEQQGEYQTLESESHKPAEERVSMNSSEDFESLLEKLGEHKDMASTSRPIGKMDRGESTQARECDESALDIGHFGFRQISNDTTPLTMLPELVVEQVPIASSSSSSPKSDTEQVSPSSIDPETHLKVQKSDEENAEINLFDKLLPKNAHHLSSDSTAYSSFDKDFEEIQEPSNPTINVTQELKSIHSVKVPEVIANNDMRNFKTIDEINNEAHIFASEGNAGVLSNMSDESISKRIDVASIEGQNVIGYEGENVNVAKCENTAGTSIPVDNNRTLETSQEHGQEIVEVEIPEVSPSTGLIVPVMLIGTAESGLSQIHQSFISDTNPPDLLPEVVVEQVPMTSSSSSSPNSVLQTKFSIDQGSALSLEYLDQEIQVEAQQSETEMDENALINGLRPENLTAAVPQNSLYLTVDSRTHLSDNNYSRGLQEPSNSPRKSAKEDSFNSVSHSESDEKEEKPNSTSIEDDEAQPQLFNQDALIDPTELSDVTSVECPGGGLKQMPENGVVIGTSKPIRQNENSGTAERTEEFGEAMKSKNDRDSSKLTVNNDNLEATEVVEGKDTNANVVGLSKPVEDDDDSSISEEREEPTKVDPGKRSFEEADIISNENELVANVMVAEEDLRSSVGETEGESLRAMRSEDVAQQPKSVEVADSSTTESDEGKSDKQTEPEAMVGFSQLAAKKDNINDTKDMEEIRNLADHEDVQGRSKSDLSNGGLDQSESSKGETKEVIRHDI</sequence>
<organism evidence="1 2">
    <name type="scientific">Rhododendron molle</name>
    <name type="common">Chinese azalea</name>
    <name type="synonym">Azalea mollis</name>
    <dbReference type="NCBI Taxonomy" id="49168"/>
    <lineage>
        <taxon>Eukaryota</taxon>
        <taxon>Viridiplantae</taxon>
        <taxon>Streptophyta</taxon>
        <taxon>Embryophyta</taxon>
        <taxon>Tracheophyta</taxon>
        <taxon>Spermatophyta</taxon>
        <taxon>Magnoliopsida</taxon>
        <taxon>eudicotyledons</taxon>
        <taxon>Gunneridae</taxon>
        <taxon>Pentapetalae</taxon>
        <taxon>asterids</taxon>
        <taxon>Ericales</taxon>
        <taxon>Ericaceae</taxon>
        <taxon>Ericoideae</taxon>
        <taxon>Rhodoreae</taxon>
        <taxon>Rhododendron</taxon>
    </lineage>
</organism>
<reference evidence="1" key="1">
    <citation type="submission" date="2022-02" db="EMBL/GenBank/DDBJ databases">
        <title>Plant Genome Project.</title>
        <authorList>
            <person name="Zhang R.-G."/>
        </authorList>
    </citation>
    <scope>NUCLEOTIDE SEQUENCE</scope>
    <source>
        <strain evidence="1">AT1</strain>
    </source>
</reference>
<gene>
    <name evidence="1" type="ORF">RHMOL_Rhmol13G0088500</name>
</gene>
<keyword evidence="2" id="KW-1185">Reference proteome</keyword>
<accession>A0ACC0L5H8</accession>